<evidence type="ECO:0000313" key="7">
    <source>
        <dbReference type="Proteomes" id="UP000825729"/>
    </source>
</evidence>
<dbReference type="Proteomes" id="UP000825729">
    <property type="component" value="Unassembled WGS sequence"/>
</dbReference>
<dbReference type="AlphaFoldDB" id="A0AAV7EAN6"/>
<dbReference type="InterPro" id="IPR036291">
    <property type="entry name" value="NAD(P)-bd_dom_sf"/>
</dbReference>
<comment type="subcellular location">
    <subcellularLocation>
        <location evidence="1">Membrane</location>
        <topology evidence="1">Single-pass type II membrane protein</topology>
    </subcellularLocation>
</comment>
<keyword evidence="5" id="KW-1133">Transmembrane helix</keyword>
<dbReference type="PROSITE" id="PS00061">
    <property type="entry name" value="ADH_SHORT"/>
    <property type="match status" value="1"/>
</dbReference>
<keyword evidence="5" id="KW-0812">Transmembrane</keyword>
<protein>
    <submittedName>
        <fullName evidence="6">Uncharacterized protein</fullName>
    </submittedName>
</protein>
<keyword evidence="7" id="KW-1185">Reference proteome</keyword>
<evidence type="ECO:0000256" key="5">
    <source>
        <dbReference type="SAM" id="Phobius"/>
    </source>
</evidence>
<evidence type="ECO:0000256" key="1">
    <source>
        <dbReference type="ARBA" id="ARBA00004606"/>
    </source>
</evidence>
<dbReference type="PANTHER" id="PTHR43391">
    <property type="entry name" value="RETINOL DEHYDROGENASE-RELATED"/>
    <property type="match status" value="1"/>
</dbReference>
<accession>A0AAV7EAN6</accession>
<keyword evidence="5" id="KW-0472">Membrane</keyword>
<sequence>MDDLVRLTTSIFNWFIFPISLFILLLLLPPFYLYKLLRWLLIPKFPENMKSKVVLITGASSGIGEQMAYQYAKRGALLVLVARREHALEQVGECARKVGSPDVLVAPADVSKPDQCREVIEKALRRFGRINHLVTNAGFASFYQFTDITDISRFTSIMDTNFWGSVYFTYYAIPHLRRSNGRIIVTASILGIVPGPNLSIYNASKAALIHFYKTLRLELGSEVKITIVTPGAMESEFTKGKSLLKDGEMGIDEIGRDMILGPLPVEVGESAAARIVDEACKGARYVVTPPWVRFAGVANLLAPEIVESLFSLVYRTGPGNDRSTTLSRRLATPTAKRFCYPESILSPKIKPD</sequence>
<proteinExistence type="inferred from homology"/>
<dbReference type="EMBL" id="JAINDJ010000005">
    <property type="protein sequence ID" value="KAG9445910.1"/>
    <property type="molecule type" value="Genomic_DNA"/>
</dbReference>
<keyword evidence="3" id="KW-0560">Oxidoreductase</keyword>
<evidence type="ECO:0000256" key="3">
    <source>
        <dbReference type="ARBA" id="ARBA00023002"/>
    </source>
</evidence>
<dbReference type="GO" id="GO:0005829">
    <property type="term" value="C:cytosol"/>
    <property type="evidence" value="ECO:0007669"/>
    <property type="project" value="TreeGrafter"/>
</dbReference>
<dbReference type="SUPFAM" id="SSF51735">
    <property type="entry name" value="NAD(P)-binding Rossmann-fold domains"/>
    <property type="match status" value="1"/>
</dbReference>
<dbReference type="Gene3D" id="3.40.50.720">
    <property type="entry name" value="NAD(P)-binding Rossmann-like Domain"/>
    <property type="match status" value="1"/>
</dbReference>
<evidence type="ECO:0000256" key="2">
    <source>
        <dbReference type="ARBA" id="ARBA00006484"/>
    </source>
</evidence>
<organism evidence="6 7">
    <name type="scientific">Aristolochia fimbriata</name>
    <name type="common">White veined hardy Dutchman's pipe vine</name>
    <dbReference type="NCBI Taxonomy" id="158543"/>
    <lineage>
        <taxon>Eukaryota</taxon>
        <taxon>Viridiplantae</taxon>
        <taxon>Streptophyta</taxon>
        <taxon>Embryophyta</taxon>
        <taxon>Tracheophyta</taxon>
        <taxon>Spermatophyta</taxon>
        <taxon>Magnoliopsida</taxon>
        <taxon>Magnoliidae</taxon>
        <taxon>Piperales</taxon>
        <taxon>Aristolochiaceae</taxon>
        <taxon>Aristolochia</taxon>
    </lineage>
</organism>
<gene>
    <name evidence="6" type="ORF">H6P81_012038</name>
</gene>
<dbReference type="PRINTS" id="PR00080">
    <property type="entry name" value="SDRFAMILY"/>
</dbReference>
<comment type="caution">
    <text evidence="6">The sequence shown here is derived from an EMBL/GenBank/DDBJ whole genome shotgun (WGS) entry which is preliminary data.</text>
</comment>
<evidence type="ECO:0000256" key="4">
    <source>
        <dbReference type="RuleBase" id="RU000363"/>
    </source>
</evidence>
<dbReference type="GO" id="GO:0016020">
    <property type="term" value="C:membrane"/>
    <property type="evidence" value="ECO:0007669"/>
    <property type="project" value="UniProtKB-SubCell"/>
</dbReference>
<comment type="similarity">
    <text evidence="2 4">Belongs to the short-chain dehydrogenases/reductases (SDR) family.</text>
</comment>
<reference evidence="6 7" key="1">
    <citation type="submission" date="2021-07" db="EMBL/GenBank/DDBJ databases">
        <title>The Aristolochia fimbriata genome: insights into angiosperm evolution, floral development and chemical biosynthesis.</title>
        <authorList>
            <person name="Jiao Y."/>
        </authorList>
    </citation>
    <scope>NUCLEOTIDE SEQUENCE [LARGE SCALE GENOMIC DNA]</scope>
    <source>
        <strain evidence="6">IBCAS-2021</strain>
        <tissue evidence="6">Leaf</tissue>
    </source>
</reference>
<dbReference type="GO" id="GO:0016491">
    <property type="term" value="F:oxidoreductase activity"/>
    <property type="evidence" value="ECO:0007669"/>
    <property type="project" value="UniProtKB-KW"/>
</dbReference>
<dbReference type="InterPro" id="IPR002347">
    <property type="entry name" value="SDR_fam"/>
</dbReference>
<evidence type="ECO:0000313" key="6">
    <source>
        <dbReference type="EMBL" id="KAG9445910.1"/>
    </source>
</evidence>
<feature type="transmembrane region" description="Helical" evidence="5">
    <location>
        <begin position="12"/>
        <end position="34"/>
    </location>
</feature>
<dbReference type="PANTHER" id="PTHR43391:SF89">
    <property type="entry name" value="11-BETA-HYDROXYSTEROID DEHYDROGENASE 1A-RELATED"/>
    <property type="match status" value="1"/>
</dbReference>
<dbReference type="Pfam" id="PF00106">
    <property type="entry name" value="adh_short"/>
    <property type="match status" value="1"/>
</dbReference>
<name>A0AAV7EAN6_ARIFI</name>
<dbReference type="InterPro" id="IPR020904">
    <property type="entry name" value="Sc_DH/Rdtase_CS"/>
</dbReference>
<dbReference type="PRINTS" id="PR00081">
    <property type="entry name" value="GDHRDH"/>
</dbReference>